<organism evidence="1 2">
    <name type="scientific">Pleurodeles waltl</name>
    <name type="common">Iberian ribbed newt</name>
    <dbReference type="NCBI Taxonomy" id="8319"/>
    <lineage>
        <taxon>Eukaryota</taxon>
        <taxon>Metazoa</taxon>
        <taxon>Chordata</taxon>
        <taxon>Craniata</taxon>
        <taxon>Vertebrata</taxon>
        <taxon>Euteleostomi</taxon>
        <taxon>Amphibia</taxon>
        <taxon>Batrachia</taxon>
        <taxon>Caudata</taxon>
        <taxon>Salamandroidea</taxon>
        <taxon>Salamandridae</taxon>
        <taxon>Pleurodelinae</taxon>
        <taxon>Pleurodeles</taxon>
    </lineage>
</organism>
<gene>
    <name evidence="1" type="ORF">NDU88_007770</name>
</gene>
<proteinExistence type="predicted"/>
<comment type="caution">
    <text evidence="1">The sequence shown here is derived from an EMBL/GenBank/DDBJ whole genome shotgun (WGS) entry which is preliminary data.</text>
</comment>
<dbReference type="Proteomes" id="UP001066276">
    <property type="component" value="Chromosome 9"/>
</dbReference>
<protein>
    <submittedName>
        <fullName evidence="1">Uncharacterized protein</fullName>
    </submittedName>
</protein>
<name>A0AAV7N7U5_PLEWA</name>
<dbReference type="AlphaFoldDB" id="A0AAV7N7U5"/>
<evidence type="ECO:0000313" key="2">
    <source>
        <dbReference type="Proteomes" id="UP001066276"/>
    </source>
</evidence>
<dbReference type="EMBL" id="JANPWB010000013">
    <property type="protein sequence ID" value="KAJ1110418.1"/>
    <property type="molecule type" value="Genomic_DNA"/>
</dbReference>
<sequence>MNIIKTKSKKNKNINENVKELCAKLEAEKGGSFQGATGEPLIHPLEIGDRCIGFDTACGVESETGCLKHREQEPSVPLLLEGQHSGHNELDCASLSSDRASSASEACDRRITSKRAKETHQSGYNAYSFHALLTYMRDGPLCLSKRPGCF</sequence>
<accession>A0AAV7N7U5</accession>
<reference evidence="1" key="1">
    <citation type="journal article" date="2022" name="bioRxiv">
        <title>Sequencing and chromosome-scale assembly of the giantPleurodeles waltlgenome.</title>
        <authorList>
            <person name="Brown T."/>
            <person name="Elewa A."/>
            <person name="Iarovenko S."/>
            <person name="Subramanian E."/>
            <person name="Araus A.J."/>
            <person name="Petzold A."/>
            <person name="Susuki M."/>
            <person name="Suzuki K.-i.T."/>
            <person name="Hayashi T."/>
            <person name="Toyoda A."/>
            <person name="Oliveira C."/>
            <person name="Osipova E."/>
            <person name="Leigh N.D."/>
            <person name="Simon A."/>
            <person name="Yun M.H."/>
        </authorList>
    </citation>
    <scope>NUCLEOTIDE SEQUENCE</scope>
    <source>
        <strain evidence="1">20211129_DDA</strain>
        <tissue evidence="1">Liver</tissue>
    </source>
</reference>
<evidence type="ECO:0000313" key="1">
    <source>
        <dbReference type="EMBL" id="KAJ1110418.1"/>
    </source>
</evidence>
<keyword evidence="2" id="KW-1185">Reference proteome</keyword>